<dbReference type="InterPro" id="IPR029058">
    <property type="entry name" value="AB_hydrolase_fold"/>
</dbReference>
<dbReference type="Proteomes" id="UP000444318">
    <property type="component" value="Unassembled WGS sequence"/>
</dbReference>
<name>A0A843SIC0_9BURK</name>
<dbReference type="InterPro" id="IPR000073">
    <property type="entry name" value="AB_hydrolase_1"/>
</dbReference>
<dbReference type="PANTHER" id="PTHR43037">
    <property type="entry name" value="UNNAMED PRODUCT-RELATED"/>
    <property type="match status" value="1"/>
</dbReference>
<proteinExistence type="predicted"/>
<accession>A0A843SIC0</accession>
<gene>
    <name evidence="3" type="ORF">GEV01_20425</name>
</gene>
<keyword evidence="4" id="KW-1185">Reference proteome</keyword>
<feature type="domain" description="AB hydrolase-1" evidence="2">
    <location>
        <begin position="79"/>
        <end position="283"/>
    </location>
</feature>
<keyword evidence="1" id="KW-0732">Signal</keyword>
<dbReference type="Gene3D" id="3.40.50.1820">
    <property type="entry name" value="alpha/beta hydrolase"/>
    <property type="match status" value="1"/>
</dbReference>
<evidence type="ECO:0000256" key="1">
    <source>
        <dbReference type="ARBA" id="ARBA00022729"/>
    </source>
</evidence>
<evidence type="ECO:0000313" key="4">
    <source>
        <dbReference type="Proteomes" id="UP000444318"/>
    </source>
</evidence>
<dbReference type="InterPro" id="IPR050955">
    <property type="entry name" value="Plant_Biomass_Hydrol_Est"/>
</dbReference>
<dbReference type="SUPFAM" id="SSF53474">
    <property type="entry name" value="alpha/beta-Hydrolases"/>
    <property type="match status" value="1"/>
</dbReference>
<comment type="caution">
    <text evidence="3">The sequence shown here is derived from an EMBL/GenBank/DDBJ whole genome shotgun (WGS) entry which is preliminary data.</text>
</comment>
<dbReference type="Pfam" id="PF12697">
    <property type="entry name" value="Abhydrolase_6"/>
    <property type="match status" value="1"/>
</dbReference>
<dbReference type="PANTHER" id="PTHR43037:SF1">
    <property type="entry name" value="BLL1128 PROTEIN"/>
    <property type="match status" value="1"/>
</dbReference>
<dbReference type="GO" id="GO:0016787">
    <property type="term" value="F:hydrolase activity"/>
    <property type="evidence" value="ECO:0007669"/>
    <property type="project" value="UniProtKB-KW"/>
</dbReference>
<organism evidence="3 4">
    <name type="scientific">Rugamonas rivuli</name>
    <dbReference type="NCBI Taxonomy" id="2743358"/>
    <lineage>
        <taxon>Bacteria</taxon>
        <taxon>Pseudomonadati</taxon>
        <taxon>Pseudomonadota</taxon>
        <taxon>Betaproteobacteria</taxon>
        <taxon>Burkholderiales</taxon>
        <taxon>Oxalobacteraceae</taxon>
        <taxon>Telluria group</taxon>
        <taxon>Rugamonas</taxon>
    </lineage>
</organism>
<evidence type="ECO:0000259" key="2">
    <source>
        <dbReference type="Pfam" id="PF12697"/>
    </source>
</evidence>
<reference evidence="3 4" key="1">
    <citation type="submission" date="2019-10" db="EMBL/GenBank/DDBJ databases">
        <title>Two novel species isolated from a subtropical stream in China.</title>
        <authorList>
            <person name="Lu H."/>
        </authorList>
    </citation>
    <scope>NUCLEOTIDE SEQUENCE [LARGE SCALE GENOMIC DNA]</scope>
    <source>
        <strain evidence="3 4">FT103W</strain>
    </source>
</reference>
<dbReference type="AlphaFoldDB" id="A0A843SIC0"/>
<protein>
    <submittedName>
        <fullName evidence="3">Alpha/beta fold hydrolase</fullName>
    </submittedName>
</protein>
<evidence type="ECO:0000313" key="3">
    <source>
        <dbReference type="EMBL" id="MQA21881.1"/>
    </source>
</evidence>
<keyword evidence="3" id="KW-0378">Hydrolase</keyword>
<dbReference type="EMBL" id="WHUF01000005">
    <property type="protein sequence ID" value="MQA21881.1"/>
    <property type="molecule type" value="Genomic_DNA"/>
</dbReference>
<sequence>MNAGVAQRGRSVVSWHFCHLEQHVLTRLRAGLKTAFLGTVTSTAACARTSVETLARPEGVRRYLLAQPGRRLPGKRPLVIVLHGAGASAEQVMGQAFPPSPLSVWLEIAEREGLLVIAPDAGAGGWSDCFASKEKVAKKDDVALLSALIDKAVAEYDADADRVYLIGVSRGGHLTYRAVVEIPHKLAAFSTVVSGMPPPHAAPAPTVPLPALFFGCTADPLMPYRGGKYFYMLGFLDPISSIDDSARTWRELAGLPDEPSVLDIPHRHEWDRTRVTRYMWGDAADGLQVGLYKIENGGHAEPSPSRRYPALIGKLTGAQNADLEVAEAAWEFFREKRAALAAREAA</sequence>